<evidence type="ECO:0000256" key="7">
    <source>
        <dbReference type="ARBA" id="ARBA00023128"/>
    </source>
</evidence>
<dbReference type="Gene3D" id="1.10.150.20">
    <property type="entry name" value="5' to 3' exonuclease, C-terminal subdomain"/>
    <property type="match status" value="1"/>
</dbReference>
<dbReference type="Gene3D" id="1.10.287.280">
    <property type="match status" value="1"/>
</dbReference>
<protein>
    <recommendedName>
        <fullName evidence="10">DNA-directed RNA polymerase</fullName>
        <ecNumber evidence="10">2.7.7.6</ecNumber>
    </recommendedName>
</protein>
<feature type="region of interest" description="Disordered" evidence="11">
    <location>
        <begin position="444"/>
        <end position="470"/>
    </location>
</feature>
<evidence type="ECO:0000256" key="11">
    <source>
        <dbReference type="SAM" id="MobiDB-lite"/>
    </source>
</evidence>
<keyword evidence="8 10" id="KW-0804">Transcription</keyword>
<name>A0A1E4SU49_9ASCO</name>
<evidence type="ECO:0000256" key="4">
    <source>
        <dbReference type="ARBA" id="ARBA00022679"/>
    </source>
</evidence>
<evidence type="ECO:0000313" key="13">
    <source>
        <dbReference type="EMBL" id="ODV83043.1"/>
    </source>
</evidence>
<comment type="function">
    <text evidence="10">DNA-dependent RNA polymerase catalyzes the transcription of DNA into RNA using the four ribonucleoside triphosphates as substrates.</text>
</comment>
<evidence type="ECO:0000256" key="8">
    <source>
        <dbReference type="ARBA" id="ARBA00023163"/>
    </source>
</evidence>
<dbReference type="PROSITE" id="PS00900">
    <property type="entry name" value="RNA_POL_PHAGE_1"/>
    <property type="match status" value="1"/>
</dbReference>
<dbReference type="PANTHER" id="PTHR10102">
    <property type="entry name" value="DNA-DIRECTED RNA POLYMERASE, MITOCHONDRIAL"/>
    <property type="match status" value="1"/>
</dbReference>
<dbReference type="Gene3D" id="1.10.1320.10">
    <property type="entry name" value="DNA-directed RNA polymerase, N-terminal domain"/>
    <property type="match status" value="1"/>
</dbReference>
<sequence length="1347" mass="153694">MLRLSAGKKLLVTRNITLSQQVAFSKVLQRNASFFTKEAEPKTETIDQIYDKLNTKTASKSRDAMYLSTSSDNVVTTVSSTALQNWTLFEACLNSKDYERADMMLHTMAQFKDPTNNKKLAPYFADGICEFLKFWGSQESVSMESIRNWLDYVSQFSRDFKSDPRVASWLIRLAFSKGLPVQEIIKEFYYYTSAAYHNRRSDILKYMDIIGILNVRKLINYEPDLLGEVPVEYKELFEFLGKGDLEESLAELHQNEEMQTKSETVQPLKEAVSNESSEQINDELLDNEPKTINRGLDDLLPVSSHNLITIRHSLMGLLNSFNDGQFFRNLIEMSKEQRLDLDYESLEKQIQESQTADLFELKKSLPYHQHDQFDSILDEISKDRQLVLESTMTEASRKKWEYEYQNLKDKSIPSSIGSYLHLWMTQTVPLIEAEIKEYQNARDHLKASDSSSSSSSNTMRITNKKISSHTRQRYQEKLKYGPFLLLLAPEKLASITILELIKIAATLDITHGISVSKLVMAIGKAVELEHKSERILSSEIDVNKQFKAIRKSYRFLQFVRGTKSSELIKKAEFGKDFHNSTSKVHSESSMQAWDTDSRCRLGSVLLSLLLQVAKVDVEGKDPTTGDIKKAMAPAFYHTYDQQNGGKVGVVKINQKFASKLGSDRLDQSIHTQFLPMISKPVPWTSYNNGGYHLTKRNVMKTRNAPEQMSYVKAAANSNKLDTVFQALNNLGYTSWTINRKVMKTMIEVWNRGEAFLEIPKVTESLVLPDPPKKGSSVQEFMQHRENCREIANAFAKDRSMRCDMNYKLEIARAFAGERIFFPHSLDFRGRAYPVPPHFNHLGNDLSRGLLVFWKGKELGEEGLRWLKIHCCNLYGLDKITLDERVQFVEDNIEQILDSARNPLDKENQSEKMWMKADKPWQFLACAIELNEALKLDDPTKFISHQPVHQDGTCNGLQHYAALGGDILGAKQVNLVPADKPSDVYSHVAKLVGESVDLDVEEGIPEAIATKQIISRKLVKQTVMTSVYGVTFVGARAQVSRRLKEIDFDKDQTKDCSKYLTIKVFKAIRELFDGAHAIQDWFDIVAKRISKSIRLDVDITQEPEFMSSVIWTAPSGLPVVQPYRESKQRLIQTNLQTITIVDPYEVKNVDVRKQANGFPPNFIHSLDATHMIFSVNQCCEHGLTFASVHDSYWTHASDVPEMNMILREQFISLHTTNLVQKLKSEFEQRYAGFLMVVNVQTNSDVGRAVQAFRKKLSARLGRPCNLGDELNLEKERRRLLQADNFREVALGKKLETSITVLESVGYTHDTIIDNDGAMKILVPLVLPPIPPRGEFDVSVVRDSQYFFS</sequence>
<gene>
    <name evidence="13" type="ORF">CANARDRAFT_30384</name>
</gene>
<evidence type="ECO:0000313" key="14">
    <source>
        <dbReference type="Proteomes" id="UP000094801"/>
    </source>
</evidence>
<dbReference type="SUPFAM" id="SSF56672">
    <property type="entry name" value="DNA/RNA polymerases"/>
    <property type="match status" value="1"/>
</dbReference>
<dbReference type="EMBL" id="KV453869">
    <property type="protein sequence ID" value="ODV83043.1"/>
    <property type="molecule type" value="Genomic_DNA"/>
</dbReference>
<dbReference type="STRING" id="983967.A0A1E4SU49"/>
<keyword evidence="3 10" id="KW-0240">DNA-directed RNA polymerase</keyword>
<dbReference type="GO" id="GO:0034245">
    <property type="term" value="C:mitochondrial DNA-directed RNA polymerase complex"/>
    <property type="evidence" value="ECO:0007669"/>
    <property type="project" value="TreeGrafter"/>
</dbReference>
<dbReference type="PROSITE" id="PS00489">
    <property type="entry name" value="RNA_POL_PHAGE_2"/>
    <property type="match status" value="1"/>
</dbReference>
<feature type="domain" description="DNA-directed RNA polymerase N-terminal" evidence="12">
    <location>
        <begin position="383"/>
        <end position="732"/>
    </location>
</feature>
<dbReference type="InterPro" id="IPR043502">
    <property type="entry name" value="DNA/RNA_pol_sf"/>
</dbReference>
<dbReference type="OrthoDB" id="276422at2759"/>
<accession>A0A1E4SU49</accession>
<keyword evidence="6" id="KW-0809">Transit peptide</keyword>
<reference evidence="14" key="1">
    <citation type="submission" date="2016-04" db="EMBL/GenBank/DDBJ databases">
        <title>Comparative genomics of biotechnologically important yeasts.</title>
        <authorList>
            <consortium name="DOE Joint Genome Institute"/>
            <person name="Riley R."/>
            <person name="Haridas S."/>
            <person name="Wolfe K.H."/>
            <person name="Lopes M.R."/>
            <person name="Hittinger C.T."/>
            <person name="Goker M."/>
            <person name="Salamov A."/>
            <person name="Wisecaver J."/>
            <person name="Long T.M."/>
            <person name="Aerts A.L."/>
            <person name="Barry K."/>
            <person name="Choi C."/>
            <person name="Clum A."/>
            <person name="Coughlan A.Y."/>
            <person name="Deshpande S."/>
            <person name="Douglass A.P."/>
            <person name="Hanson S.J."/>
            <person name="Klenk H.-P."/>
            <person name="Labutti K."/>
            <person name="Lapidus A."/>
            <person name="Lindquist E."/>
            <person name="Lipzen A."/>
            <person name="Meier-Kolthoff J.P."/>
            <person name="Ohm R.A."/>
            <person name="Otillar R.P."/>
            <person name="Pangilinan J."/>
            <person name="Peng Y."/>
            <person name="Rokas A."/>
            <person name="Rosa C.A."/>
            <person name="Scheuner C."/>
            <person name="Sibirny A.A."/>
            <person name="Slot J.C."/>
            <person name="Stielow J.B."/>
            <person name="Sun H."/>
            <person name="Kurtzman C.P."/>
            <person name="Blackwell M."/>
            <person name="Grigoriev I.V."/>
            <person name="Jeffries T.W."/>
        </authorList>
    </citation>
    <scope>NUCLEOTIDE SEQUENCE [LARGE SCALE GENOMIC DNA]</scope>
    <source>
        <strain evidence="14">NRRL YB-2248</strain>
    </source>
</reference>
<dbReference type="FunFam" id="1.10.287.280:FF:000001">
    <property type="entry name" value="DNA-directed RNA polymerase"/>
    <property type="match status" value="1"/>
</dbReference>
<dbReference type="InterPro" id="IPR037159">
    <property type="entry name" value="RNA_POL_N_sf"/>
</dbReference>
<dbReference type="PANTHER" id="PTHR10102:SF0">
    <property type="entry name" value="DNA-DIRECTED RNA POLYMERASE, MITOCHONDRIAL"/>
    <property type="match status" value="1"/>
</dbReference>
<evidence type="ECO:0000256" key="2">
    <source>
        <dbReference type="ARBA" id="ARBA00009493"/>
    </source>
</evidence>
<dbReference type="InterPro" id="IPR029262">
    <property type="entry name" value="RPOL_N"/>
</dbReference>
<comment type="similarity">
    <text evidence="2 10">Belongs to the phage and mitochondrial RNA polymerase family.</text>
</comment>
<keyword evidence="14" id="KW-1185">Reference proteome</keyword>
<dbReference type="Pfam" id="PF00940">
    <property type="entry name" value="RNA_pol"/>
    <property type="match status" value="1"/>
</dbReference>
<evidence type="ECO:0000256" key="9">
    <source>
        <dbReference type="ARBA" id="ARBA00048552"/>
    </source>
</evidence>
<comment type="catalytic activity">
    <reaction evidence="9 10">
        <text>RNA(n) + a ribonucleoside 5'-triphosphate = RNA(n+1) + diphosphate</text>
        <dbReference type="Rhea" id="RHEA:21248"/>
        <dbReference type="Rhea" id="RHEA-COMP:14527"/>
        <dbReference type="Rhea" id="RHEA-COMP:17342"/>
        <dbReference type="ChEBI" id="CHEBI:33019"/>
        <dbReference type="ChEBI" id="CHEBI:61557"/>
        <dbReference type="ChEBI" id="CHEBI:140395"/>
        <dbReference type="EC" id="2.7.7.6"/>
    </reaction>
</comment>
<evidence type="ECO:0000256" key="5">
    <source>
        <dbReference type="ARBA" id="ARBA00022695"/>
    </source>
</evidence>
<organism evidence="13 14">
    <name type="scientific">[Candida] arabinofermentans NRRL YB-2248</name>
    <dbReference type="NCBI Taxonomy" id="983967"/>
    <lineage>
        <taxon>Eukaryota</taxon>
        <taxon>Fungi</taxon>
        <taxon>Dikarya</taxon>
        <taxon>Ascomycota</taxon>
        <taxon>Saccharomycotina</taxon>
        <taxon>Pichiomycetes</taxon>
        <taxon>Pichiales</taxon>
        <taxon>Pichiaceae</taxon>
        <taxon>Ogataea</taxon>
        <taxon>Ogataea/Candida clade</taxon>
    </lineage>
</organism>
<evidence type="ECO:0000256" key="3">
    <source>
        <dbReference type="ARBA" id="ARBA00022478"/>
    </source>
</evidence>
<dbReference type="Pfam" id="PF14700">
    <property type="entry name" value="RPOL_N"/>
    <property type="match status" value="1"/>
</dbReference>
<evidence type="ECO:0000256" key="6">
    <source>
        <dbReference type="ARBA" id="ARBA00022946"/>
    </source>
</evidence>
<dbReference type="GO" id="GO:0006390">
    <property type="term" value="P:mitochondrial transcription"/>
    <property type="evidence" value="ECO:0007669"/>
    <property type="project" value="TreeGrafter"/>
</dbReference>
<comment type="subcellular location">
    <subcellularLocation>
        <location evidence="1">Mitochondrion</location>
    </subcellularLocation>
</comment>
<dbReference type="InterPro" id="IPR046950">
    <property type="entry name" value="DNA-dir_Rpol_C_phage-type"/>
</dbReference>
<keyword evidence="4 10" id="KW-0808">Transferase</keyword>
<keyword evidence="7" id="KW-0496">Mitochondrion</keyword>
<keyword evidence="5 10" id="KW-0548">Nucleotidyltransferase</keyword>
<dbReference type="GO" id="GO:0003899">
    <property type="term" value="F:DNA-directed RNA polymerase activity"/>
    <property type="evidence" value="ECO:0007669"/>
    <property type="project" value="UniProtKB-EC"/>
</dbReference>
<dbReference type="SMART" id="SM01311">
    <property type="entry name" value="RPOL_N"/>
    <property type="match status" value="1"/>
</dbReference>
<dbReference type="GO" id="GO:0001018">
    <property type="term" value="F:mitochondrial promoter sequence-specific DNA binding"/>
    <property type="evidence" value="ECO:0007669"/>
    <property type="project" value="TreeGrafter"/>
</dbReference>
<proteinExistence type="inferred from homology"/>
<dbReference type="EC" id="2.7.7.6" evidence="10"/>
<dbReference type="InterPro" id="IPR002092">
    <property type="entry name" value="DNA-dir_Rpol_phage-type"/>
</dbReference>
<evidence type="ECO:0000256" key="10">
    <source>
        <dbReference type="RuleBase" id="RU003805"/>
    </source>
</evidence>
<evidence type="ECO:0000256" key="1">
    <source>
        <dbReference type="ARBA" id="ARBA00004173"/>
    </source>
</evidence>
<dbReference type="Proteomes" id="UP000094801">
    <property type="component" value="Unassembled WGS sequence"/>
</dbReference>
<evidence type="ECO:0000259" key="12">
    <source>
        <dbReference type="SMART" id="SM01311"/>
    </source>
</evidence>
<dbReference type="FunFam" id="1.10.150.20:FF:000041">
    <property type="entry name" value="DNA-directed RNA polymerase"/>
    <property type="match status" value="1"/>
</dbReference>